<dbReference type="GO" id="GO:0005829">
    <property type="term" value="C:cytosol"/>
    <property type="evidence" value="ECO:0007669"/>
    <property type="project" value="TreeGrafter"/>
</dbReference>
<dbReference type="HOGENOM" id="CLU_1402759_0_0_1"/>
<dbReference type="AlphaFoldDB" id="A0A0B4HSP3"/>
<evidence type="ECO:0000256" key="1">
    <source>
        <dbReference type="ARBA" id="ARBA00010122"/>
    </source>
</evidence>
<name>A0A0B4HSP3_METGA</name>
<dbReference type="PANTHER" id="PTHR21499">
    <property type="entry name" value="ASPARTATE KINASE"/>
    <property type="match status" value="1"/>
</dbReference>
<dbReference type="GO" id="GO:0009090">
    <property type="term" value="P:homoserine biosynthetic process"/>
    <property type="evidence" value="ECO:0007669"/>
    <property type="project" value="TreeGrafter"/>
</dbReference>
<comment type="caution">
    <text evidence="2">The sequence shown here is derived from an EMBL/GenBank/DDBJ whole genome shotgun (WGS) entry which is preliminary data.</text>
</comment>
<protein>
    <submittedName>
        <fullName evidence="2">Aspartokinase</fullName>
    </submittedName>
</protein>
<gene>
    <name evidence="2" type="ORF">MGU_10178</name>
</gene>
<dbReference type="GO" id="GO:0004072">
    <property type="term" value="F:aspartate kinase activity"/>
    <property type="evidence" value="ECO:0007669"/>
    <property type="project" value="TreeGrafter"/>
</dbReference>
<sequence length="194" mass="20906">MEKTDLPQRPDTVHKKLVQQVTRNKVPVRTPKGSSILFSEEALPGPGSVASASLGPSATLTAKRNMLVIQVRPFERCCMPRFLGHVFAALDKCKLSIETTATSAGCISVSLRPGVPYPRGVNPMENYLQEIVRDLSRHGSVSVFTDKAVVTVEDGHAVDNPEAGLVHRALSMLGNNDMNIAMMSQGTVHTSASQ</sequence>
<dbReference type="PANTHER" id="PTHR21499:SF59">
    <property type="entry name" value="ASPARTOKINASE"/>
    <property type="match status" value="1"/>
</dbReference>
<evidence type="ECO:0000313" key="3">
    <source>
        <dbReference type="Proteomes" id="UP000031192"/>
    </source>
</evidence>
<dbReference type="Gene3D" id="3.30.70.260">
    <property type="match status" value="2"/>
</dbReference>
<dbReference type="Proteomes" id="UP000031192">
    <property type="component" value="Unassembled WGS sequence"/>
</dbReference>
<comment type="similarity">
    <text evidence="1">Belongs to the aspartokinase family.</text>
</comment>
<accession>A0A0B4HSP3</accession>
<dbReference type="GO" id="GO:0009089">
    <property type="term" value="P:lysine biosynthetic process via diaminopimelate"/>
    <property type="evidence" value="ECO:0007669"/>
    <property type="project" value="TreeGrafter"/>
</dbReference>
<dbReference type="InterPro" id="IPR045865">
    <property type="entry name" value="ACT-like_dom_sf"/>
</dbReference>
<evidence type="ECO:0000313" key="2">
    <source>
        <dbReference type="EMBL" id="KID82494.1"/>
    </source>
</evidence>
<organism evidence="2 3">
    <name type="scientific">Metarhizium guizhouense (strain ARSEF 977)</name>
    <dbReference type="NCBI Taxonomy" id="1276136"/>
    <lineage>
        <taxon>Eukaryota</taxon>
        <taxon>Fungi</taxon>
        <taxon>Dikarya</taxon>
        <taxon>Ascomycota</taxon>
        <taxon>Pezizomycotina</taxon>
        <taxon>Sordariomycetes</taxon>
        <taxon>Hypocreomycetidae</taxon>
        <taxon>Hypocreales</taxon>
        <taxon>Clavicipitaceae</taxon>
        <taxon>Metarhizium</taxon>
    </lineage>
</organism>
<keyword evidence="3" id="KW-1185">Reference proteome</keyword>
<proteinExistence type="inferred from homology"/>
<dbReference type="SUPFAM" id="SSF55021">
    <property type="entry name" value="ACT-like"/>
    <property type="match status" value="1"/>
</dbReference>
<dbReference type="EMBL" id="AZNH01000084">
    <property type="protein sequence ID" value="KID82494.1"/>
    <property type="molecule type" value="Genomic_DNA"/>
</dbReference>
<reference evidence="2 3" key="1">
    <citation type="journal article" date="2014" name="Proc. Natl. Acad. Sci. U.S.A.">
        <title>Trajectory and genomic determinants of fungal-pathogen speciation and host adaptation.</title>
        <authorList>
            <person name="Hu X."/>
            <person name="Xiao G."/>
            <person name="Zheng P."/>
            <person name="Shang Y."/>
            <person name="Su Y."/>
            <person name="Zhang X."/>
            <person name="Liu X."/>
            <person name="Zhan S."/>
            <person name="St Leger R.J."/>
            <person name="Wang C."/>
        </authorList>
    </citation>
    <scope>NUCLEOTIDE SEQUENCE [LARGE SCALE GENOMIC DNA]</scope>
    <source>
        <strain evidence="2 3">ARSEF 977</strain>
    </source>
</reference>